<evidence type="ECO:0000313" key="4">
    <source>
        <dbReference type="Proteomes" id="UP001345219"/>
    </source>
</evidence>
<dbReference type="SUPFAM" id="SSF53474">
    <property type="entry name" value="alpha/beta-Hydrolases"/>
    <property type="match status" value="1"/>
</dbReference>
<keyword evidence="4" id="KW-1185">Reference proteome</keyword>
<dbReference type="AlphaFoldDB" id="A0AAN7JGI8"/>
<gene>
    <name evidence="3" type="ORF">SAY87_000885</name>
</gene>
<dbReference type="PANTHER" id="PTHR11614">
    <property type="entry name" value="PHOSPHOLIPASE-RELATED"/>
    <property type="match status" value="1"/>
</dbReference>
<organism evidence="3 4">
    <name type="scientific">Trapa incisa</name>
    <dbReference type="NCBI Taxonomy" id="236973"/>
    <lineage>
        <taxon>Eukaryota</taxon>
        <taxon>Viridiplantae</taxon>
        <taxon>Streptophyta</taxon>
        <taxon>Embryophyta</taxon>
        <taxon>Tracheophyta</taxon>
        <taxon>Spermatophyta</taxon>
        <taxon>Magnoliopsida</taxon>
        <taxon>eudicotyledons</taxon>
        <taxon>Gunneridae</taxon>
        <taxon>Pentapetalae</taxon>
        <taxon>rosids</taxon>
        <taxon>malvids</taxon>
        <taxon>Myrtales</taxon>
        <taxon>Lythraceae</taxon>
        <taxon>Trapa</taxon>
    </lineage>
</organism>
<dbReference type="Gene3D" id="3.40.50.1820">
    <property type="entry name" value="alpha/beta hydrolase"/>
    <property type="match status" value="1"/>
</dbReference>
<protein>
    <recommendedName>
        <fullName evidence="2">Serine aminopeptidase S33 domain-containing protein</fullName>
    </recommendedName>
</protein>
<name>A0AAN7JGI8_9MYRT</name>
<dbReference type="EMBL" id="JAXIOK010000023">
    <property type="protein sequence ID" value="KAK4742884.1"/>
    <property type="molecule type" value="Genomic_DNA"/>
</dbReference>
<feature type="region of interest" description="Disordered" evidence="1">
    <location>
        <begin position="118"/>
        <end position="148"/>
    </location>
</feature>
<proteinExistence type="predicted"/>
<accession>A0AAN7JGI8</accession>
<sequence length="465" mass="50816">MSLLKQPKGAPFSISTNYQNSVLPRFNAKIIQPSPKRRQLSLRIEKGLNLPEISRRSSMAMQARASPSSSSVILTSGASGRISALFSLRALRSLLLLIHTFILLLLLPFCGRLRRQASTVDKATGGPEEKKQVDGSGGTGRRPSGGASFRVPMLRWKAAPTTAGQEVATRRALAKRRVIQEDDDENCAREFSLFNTSHTLFTQSWTPVNVKIRGVVVLLHGLNEHSGRYSDFAKKLNGNGFKVYGEDWIGHGGSDGLHAYVHSLDIAVNDLKLFLEKVLADNPGLPCFCFGHSTGAAIVLKAVLDPKVEAQISGLVLTSPAIGVQPSHPIFAVLAPIVSMLLPRYQVGVANKKGLPVSRDPRALVAKYSDPLVYTGSIRVRTGYEILRITTFLQQNAARLRVPFLVLHGTADTVTDPEGSLKLYKEASSADKTIRLLEGYLHDLLFEPEKEAIAADIIQWLNSRV</sequence>
<feature type="domain" description="Serine aminopeptidase S33" evidence="2">
    <location>
        <begin position="211"/>
        <end position="449"/>
    </location>
</feature>
<comment type="caution">
    <text evidence="3">The sequence shown here is derived from an EMBL/GenBank/DDBJ whole genome shotgun (WGS) entry which is preliminary data.</text>
</comment>
<dbReference type="Proteomes" id="UP001345219">
    <property type="component" value="Chromosome 1"/>
</dbReference>
<dbReference type="InterPro" id="IPR051044">
    <property type="entry name" value="MAG_DAG_Lipase"/>
</dbReference>
<evidence type="ECO:0000256" key="1">
    <source>
        <dbReference type="SAM" id="MobiDB-lite"/>
    </source>
</evidence>
<dbReference type="Pfam" id="PF12146">
    <property type="entry name" value="Hydrolase_4"/>
    <property type="match status" value="1"/>
</dbReference>
<evidence type="ECO:0000313" key="3">
    <source>
        <dbReference type="EMBL" id="KAK4742884.1"/>
    </source>
</evidence>
<evidence type="ECO:0000259" key="2">
    <source>
        <dbReference type="Pfam" id="PF12146"/>
    </source>
</evidence>
<dbReference type="InterPro" id="IPR022742">
    <property type="entry name" value="Hydrolase_4"/>
</dbReference>
<reference evidence="3 4" key="1">
    <citation type="journal article" date="2023" name="Hortic Res">
        <title>Pangenome of water caltrop reveals structural variations and asymmetric subgenome divergence after allopolyploidization.</title>
        <authorList>
            <person name="Zhang X."/>
            <person name="Chen Y."/>
            <person name="Wang L."/>
            <person name="Yuan Y."/>
            <person name="Fang M."/>
            <person name="Shi L."/>
            <person name="Lu R."/>
            <person name="Comes H.P."/>
            <person name="Ma Y."/>
            <person name="Chen Y."/>
            <person name="Huang G."/>
            <person name="Zhou Y."/>
            <person name="Zheng Z."/>
            <person name="Qiu Y."/>
        </authorList>
    </citation>
    <scope>NUCLEOTIDE SEQUENCE [LARGE SCALE GENOMIC DNA]</scope>
    <source>
        <tissue evidence="3">Roots</tissue>
    </source>
</reference>
<dbReference type="InterPro" id="IPR029058">
    <property type="entry name" value="AB_hydrolase_fold"/>
</dbReference>